<organism evidence="1">
    <name type="scientific">marine sediment metagenome</name>
    <dbReference type="NCBI Taxonomy" id="412755"/>
    <lineage>
        <taxon>unclassified sequences</taxon>
        <taxon>metagenomes</taxon>
        <taxon>ecological metagenomes</taxon>
    </lineage>
</organism>
<sequence length="21" mass="2659">MNYKIFKYLTLKLQSYETVIY</sequence>
<accession>A0A0F9BUY5</accession>
<comment type="caution">
    <text evidence="1">The sequence shown here is derived from an EMBL/GenBank/DDBJ whole genome shotgun (WGS) entry which is preliminary data.</text>
</comment>
<reference evidence="1" key="1">
    <citation type="journal article" date="2015" name="Nature">
        <title>Complex archaea that bridge the gap between prokaryotes and eukaryotes.</title>
        <authorList>
            <person name="Spang A."/>
            <person name="Saw J.H."/>
            <person name="Jorgensen S.L."/>
            <person name="Zaremba-Niedzwiedzka K."/>
            <person name="Martijn J."/>
            <person name="Lind A.E."/>
            <person name="van Eijk R."/>
            <person name="Schleper C."/>
            <person name="Guy L."/>
            <person name="Ettema T.J."/>
        </authorList>
    </citation>
    <scope>NUCLEOTIDE SEQUENCE</scope>
</reference>
<feature type="non-terminal residue" evidence="1">
    <location>
        <position position="21"/>
    </location>
</feature>
<name>A0A0F9BUY5_9ZZZZ</name>
<proteinExistence type="predicted"/>
<gene>
    <name evidence="1" type="ORF">LCGC14_2684940</name>
</gene>
<dbReference type="AlphaFoldDB" id="A0A0F9BUY5"/>
<dbReference type="EMBL" id="LAZR01047434">
    <property type="protein sequence ID" value="KKK94229.1"/>
    <property type="molecule type" value="Genomic_DNA"/>
</dbReference>
<protein>
    <submittedName>
        <fullName evidence="1">Uncharacterized protein</fullName>
    </submittedName>
</protein>
<evidence type="ECO:0000313" key="1">
    <source>
        <dbReference type="EMBL" id="KKK94229.1"/>
    </source>
</evidence>